<feature type="domain" description="HNH nuclease" evidence="2">
    <location>
        <begin position="177"/>
        <end position="274"/>
    </location>
</feature>
<evidence type="ECO:0000259" key="2">
    <source>
        <dbReference type="Pfam" id="PF13391"/>
    </source>
</evidence>
<dbReference type="AlphaFoldDB" id="A0A8H4H0Y5"/>
<name>A0A8H4H0Y5_9EURO</name>
<keyword evidence="4" id="KW-1185">Reference proteome</keyword>
<dbReference type="OrthoDB" id="2104739at2759"/>
<accession>A0A8H4H0Y5</accession>
<proteinExistence type="predicted"/>
<organism evidence="3 4">
    <name type="scientific">Aspergillus fumigatiaffinis</name>
    <dbReference type="NCBI Taxonomy" id="340414"/>
    <lineage>
        <taxon>Eukaryota</taxon>
        <taxon>Fungi</taxon>
        <taxon>Dikarya</taxon>
        <taxon>Ascomycota</taxon>
        <taxon>Pezizomycotina</taxon>
        <taxon>Eurotiomycetes</taxon>
        <taxon>Eurotiomycetidae</taxon>
        <taxon>Eurotiales</taxon>
        <taxon>Aspergillaceae</taxon>
        <taxon>Aspergillus</taxon>
        <taxon>Aspergillus subgen. Fumigati</taxon>
    </lineage>
</organism>
<evidence type="ECO:0000256" key="1">
    <source>
        <dbReference type="SAM" id="MobiDB-lite"/>
    </source>
</evidence>
<dbReference type="InterPro" id="IPR003615">
    <property type="entry name" value="HNH_nuc"/>
</dbReference>
<reference evidence="3" key="1">
    <citation type="journal article" date="2020" name="bioRxiv">
        <title>Genomic and phenotypic heterogeneity of clinical isolates of the human pathogens Aspergillus fumigatus, Aspergillus lentulus and Aspergillus fumigatiaffinis.</title>
        <authorList>
            <person name="dos Santos R.A.C."/>
            <person name="Steenwyk J.L."/>
            <person name="Rivero-Menendez O."/>
            <person name="Mead M.E."/>
            <person name="Silva L.P."/>
            <person name="Bastos R.W."/>
            <person name="Alastruey-Izquierdo A."/>
            <person name="Goldman G.H."/>
            <person name="Rokas A."/>
        </authorList>
    </citation>
    <scope>NUCLEOTIDE SEQUENCE</scope>
    <source>
        <strain evidence="3">CNM-CM6805</strain>
    </source>
</reference>
<dbReference type="Pfam" id="PF13391">
    <property type="entry name" value="HNH_2"/>
    <property type="match status" value="1"/>
</dbReference>
<feature type="compositionally biased region" description="Polar residues" evidence="1">
    <location>
        <begin position="30"/>
        <end position="54"/>
    </location>
</feature>
<dbReference type="EMBL" id="JAAAPX010000027">
    <property type="protein sequence ID" value="KAF4240333.1"/>
    <property type="molecule type" value="Genomic_DNA"/>
</dbReference>
<protein>
    <recommendedName>
        <fullName evidence="2">HNH nuclease domain-containing protein</fullName>
    </recommendedName>
</protein>
<evidence type="ECO:0000313" key="3">
    <source>
        <dbReference type="EMBL" id="KAF4240333.1"/>
    </source>
</evidence>
<feature type="compositionally biased region" description="Polar residues" evidence="1">
    <location>
        <begin position="12"/>
        <end position="21"/>
    </location>
</feature>
<sequence>MAPPRGKRVRSASPSASTTPCRKSARLEAQPSSSTRQPSAGLSIMSTDTDTSESWEALREEAAERVDSYEPQNRPDEAILKASLHAFLQWLPEKGRSAVARDIKHATSDNTLYDVFHNLFTCLAAPMKARSQQPSVTDSPHGKRQEQLEAVASKLDQPSTRTEDFRKLCLKRDGYRCVVTGQMDVEHWIESNCPADIPKGLVEAAHIIPFSYGSWDKASAPPHGTSSAWTFLYRCFPDVLEAGMKPENINNLWNGMTLRNALHVEFGRFSLAFKPTEKENVYQLRVFEKRISDFELMHLPSSREVQFKKAEDAQDLELPSAAFLDCHWRLSEILNASGMAEVIEKHLRDWDDIKGSTGGSLREDGGTDIGHILQVGLWERVVG</sequence>
<gene>
    <name evidence="3" type="ORF">CNMCM6805_005125</name>
</gene>
<comment type="caution">
    <text evidence="3">The sequence shown here is derived from an EMBL/GenBank/DDBJ whole genome shotgun (WGS) entry which is preliminary data.</text>
</comment>
<reference evidence="3" key="2">
    <citation type="submission" date="2020-04" db="EMBL/GenBank/DDBJ databases">
        <authorList>
            <person name="Santos R.A.C."/>
            <person name="Steenwyk J.L."/>
            <person name="Rivero-Menendez O."/>
            <person name="Mead M.E."/>
            <person name="Silva L.P."/>
            <person name="Bastos R.W."/>
            <person name="Alastruey-Izquierdo A."/>
            <person name="Goldman G.H."/>
            <person name="Rokas A."/>
        </authorList>
    </citation>
    <scope>NUCLEOTIDE SEQUENCE</scope>
    <source>
        <strain evidence="3">CNM-CM6805</strain>
    </source>
</reference>
<dbReference type="Proteomes" id="UP000653565">
    <property type="component" value="Unassembled WGS sequence"/>
</dbReference>
<feature type="compositionally biased region" description="Basic residues" evidence="1">
    <location>
        <begin position="1"/>
        <end position="10"/>
    </location>
</feature>
<evidence type="ECO:0000313" key="4">
    <source>
        <dbReference type="Proteomes" id="UP000653565"/>
    </source>
</evidence>
<feature type="region of interest" description="Disordered" evidence="1">
    <location>
        <begin position="1"/>
        <end position="54"/>
    </location>
</feature>